<gene>
    <name evidence="8" type="ORF">WQQ_32770</name>
</gene>
<evidence type="ECO:0000259" key="6">
    <source>
        <dbReference type="Pfam" id="PF00669"/>
    </source>
</evidence>
<evidence type="ECO:0000256" key="3">
    <source>
        <dbReference type="ARBA" id="ARBA00005709"/>
    </source>
</evidence>
<evidence type="ECO:0008006" key="10">
    <source>
        <dbReference type="Google" id="ProtNLM"/>
    </source>
</evidence>
<dbReference type="InterPro" id="IPR046358">
    <property type="entry name" value="Flagellin_C"/>
</dbReference>
<organism evidence="8 9">
    <name type="scientific">Hydrocarboniphaga effusa AP103</name>
    <dbReference type="NCBI Taxonomy" id="1172194"/>
    <lineage>
        <taxon>Bacteria</taxon>
        <taxon>Pseudomonadati</taxon>
        <taxon>Pseudomonadota</taxon>
        <taxon>Gammaproteobacteria</taxon>
        <taxon>Nevskiales</taxon>
        <taxon>Nevskiaceae</taxon>
        <taxon>Hydrocarboniphaga</taxon>
    </lineage>
</organism>
<evidence type="ECO:0000256" key="4">
    <source>
        <dbReference type="ARBA" id="ARBA00022525"/>
    </source>
</evidence>
<comment type="caution">
    <text evidence="8">The sequence shown here is derived from an EMBL/GenBank/DDBJ whole genome shotgun (WGS) entry which is preliminary data.</text>
</comment>
<dbReference type="InterPro" id="IPR001492">
    <property type="entry name" value="Flagellin"/>
</dbReference>
<dbReference type="InterPro" id="IPR001029">
    <property type="entry name" value="Flagellin_N"/>
</dbReference>
<dbReference type="RefSeq" id="WP_007186216.1">
    <property type="nucleotide sequence ID" value="NZ_AKGD01000002.1"/>
</dbReference>
<evidence type="ECO:0000256" key="5">
    <source>
        <dbReference type="ARBA" id="ARBA00023143"/>
    </source>
</evidence>
<dbReference type="NCBIfam" id="TIGR02550">
    <property type="entry name" value="flagell_flgL"/>
    <property type="match status" value="1"/>
</dbReference>
<keyword evidence="4" id="KW-0964">Secreted</keyword>
<comment type="similarity">
    <text evidence="3">Belongs to the bacterial flagellin family.</text>
</comment>
<evidence type="ECO:0000313" key="8">
    <source>
        <dbReference type="EMBL" id="EIT69695.1"/>
    </source>
</evidence>
<dbReference type="SUPFAM" id="SSF64518">
    <property type="entry name" value="Phase 1 flagellin"/>
    <property type="match status" value="1"/>
</dbReference>
<evidence type="ECO:0000256" key="1">
    <source>
        <dbReference type="ARBA" id="ARBA00004365"/>
    </source>
</evidence>
<evidence type="ECO:0000256" key="2">
    <source>
        <dbReference type="ARBA" id="ARBA00004613"/>
    </source>
</evidence>
<dbReference type="Pfam" id="PF00700">
    <property type="entry name" value="Flagellin_C"/>
    <property type="match status" value="1"/>
</dbReference>
<dbReference type="STRING" id="1172194.WQQ_32770"/>
<protein>
    <recommendedName>
        <fullName evidence="10">Flagellar hook-associated protein 3</fullName>
    </recommendedName>
</protein>
<dbReference type="PANTHER" id="PTHR42792:SF1">
    <property type="entry name" value="FLAGELLAR HOOK-ASSOCIATED PROTEIN 3"/>
    <property type="match status" value="1"/>
</dbReference>
<dbReference type="GO" id="GO:0071973">
    <property type="term" value="P:bacterial-type flagellum-dependent cell motility"/>
    <property type="evidence" value="ECO:0007669"/>
    <property type="project" value="InterPro"/>
</dbReference>
<sequence length="399" mass="42725">MSIRVTSAGMAEQGIAVMQAQMQALSKVQTQLATGQRFQRAGEDPVAAGQSLNIEKALADIGRWKSNIGSANDRLSLEETTLASSVATLDRVRQLALQANSDTLSDSDRASIAKEMKERLSELVAQANTRDGQGVYLFSGSRSDSRPFERTAGGVRYQGDTLSASLPIGSNRNVALSDNGQDVFMTLASGDGRLTVGAGTANKGLASVQDVHFTDASQWDGGRYRVRIDDGQYSVLDANDGVVAGGRYESQVAIQFRGASITLVGEPSDGDEFTLGPSRQQDVFSTVQNLVDLVSSGGRSPAQRTQDQTRMFDALKSLDTAIDHLGNVRGGVGARLNAIEDAEAQLDTRSTQLQERLAGLREADYIETAARLSQTETALQAAQQSYLKVQGLSLFDYMK</sequence>
<dbReference type="Proteomes" id="UP000003704">
    <property type="component" value="Unassembled WGS sequence"/>
</dbReference>
<dbReference type="AlphaFoldDB" id="I8T6X1"/>
<evidence type="ECO:0000313" key="9">
    <source>
        <dbReference type="Proteomes" id="UP000003704"/>
    </source>
</evidence>
<proteinExistence type="inferred from homology"/>
<evidence type="ECO:0000259" key="7">
    <source>
        <dbReference type="Pfam" id="PF00700"/>
    </source>
</evidence>
<dbReference type="PANTHER" id="PTHR42792">
    <property type="entry name" value="FLAGELLIN"/>
    <property type="match status" value="1"/>
</dbReference>
<accession>I8T6X1</accession>
<dbReference type="GO" id="GO:0005576">
    <property type="term" value="C:extracellular region"/>
    <property type="evidence" value="ECO:0007669"/>
    <property type="project" value="UniProtKB-SubCell"/>
</dbReference>
<name>I8T6X1_9GAMM</name>
<dbReference type="Pfam" id="PF00669">
    <property type="entry name" value="Flagellin_N"/>
    <property type="match status" value="1"/>
</dbReference>
<dbReference type="OrthoDB" id="9768249at2"/>
<dbReference type="GO" id="GO:0005198">
    <property type="term" value="F:structural molecule activity"/>
    <property type="evidence" value="ECO:0007669"/>
    <property type="project" value="InterPro"/>
</dbReference>
<feature type="domain" description="Flagellin C-terminal" evidence="7">
    <location>
        <begin position="316"/>
        <end position="396"/>
    </location>
</feature>
<dbReference type="EMBL" id="AKGD01000002">
    <property type="protein sequence ID" value="EIT69695.1"/>
    <property type="molecule type" value="Genomic_DNA"/>
</dbReference>
<dbReference type="GO" id="GO:0009424">
    <property type="term" value="C:bacterial-type flagellum hook"/>
    <property type="evidence" value="ECO:0007669"/>
    <property type="project" value="InterPro"/>
</dbReference>
<keyword evidence="5" id="KW-0975">Bacterial flagellum</keyword>
<dbReference type="Gene3D" id="1.20.1330.10">
    <property type="entry name" value="f41 fragment of flagellin, N-terminal domain"/>
    <property type="match status" value="2"/>
</dbReference>
<dbReference type="InterPro" id="IPR013384">
    <property type="entry name" value="Flagell_FlgL"/>
</dbReference>
<keyword evidence="9" id="KW-1185">Reference proteome</keyword>
<comment type="subcellular location">
    <subcellularLocation>
        <location evidence="1">Bacterial flagellum</location>
    </subcellularLocation>
    <subcellularLocation>
        <location evidence="2">Secreted</location>
    </subcellularLocation>
</comment>
<reference evidence="8 9" key="1">
    <citation type="journal article" date="2012" name="J. Bacteriol.">
        <title>Genome Sequence of n-Alkane-Degrading Hydrocarboniphaga effusa Strain AP103T (ATCC BAA-332T).</title>
        <authorList>
            <person name="Chang H.K."/>
            <person name="Zylstra G.J."/>
            <person name="Chae J.C."/>
        </authorList>
    </citation>
    <scope>NUCLEOTIDE SEQUENCE [LARGE SCALE GENOMIC DNA]</scope>
    <source>
        <strain evidence="8 9">AP103</strain>
    </source>
</reference>
<feature type="domain" description="Flagellin N-terminal" evidence="6">
    <location>
        <begin position="17"/>
        <end position="141"/>
    </location>
</feature>